<keyword evidence="3" id="KW-0378">Hydrolase</keyword>
<evidence type="ECO:0000256" key="2">
    <source>
        <dbReference type="ARBA" id="ARBA00022750"/>
    </source>
</evidence>
<dbReference type="Proteomes" id="UP000717328">
    <property type="component" value="Unassembled WGS sequence"/>
</dbReference>
<dbReference type="PROSITE" id="PS51767">
    <property type="entry name" value="PEPTIDASE_A1"/>
    <property type="match status" value="1"/>
</dbReference>
<dbReference type="InterPro" id="IPR021109">
    <property type="entry name" value="Peptidase_aspartic_dom_sf"/>
</dbReference>
<dbReference type="InterPro" id="IPR033121">
    <property type="entry name" value="PEPTIDASE_A1"/>
</dbReference>
<accession>A0A9P7GQT1</accession>
<sequence>MAWHDFRWEPSGFVQRSVTRQACALNCEGHSVYNTYTSLTSKDLNQTFSLTYGDGSTVEGDQYTDTVTVSGLTAENQTVGAAVSYSEGFAIRNFPADGLVGMAFPEISSFGAEPLFHSLVAQNQTVAPQFGFKLAENGSELFLGGVNTDLIKGDLVYTPVIQQGFWQVNLEAVSLDGFPTSTNQSAIVDTGTTLVLGDSKSVTDFYSLIPGAKPASQTVGEGFFTFPCQSALNITLTFGGQPFPISPETFNLGQAFAGSKDCVGGIAAFDLLDVWIVGDVFLQNVYTVFDVGNNTVGFAALVESESEPEPEPSW</sequence>
<dbReference type="CDD" id="cd05471">
    <property type="entry name" value="pepsin_like"/>
    <property type="match status" value="1"/>
</dbReference>
<feature type="domain" description="Peptidase A1" evidence="4">
    <location>
        <begin position="1"/>
        <end position="299"/>
    </location>
</feature>
<comment type="similarity">
    <text evidence="1 3">Belongs to the peptidase A1 family.</text>
</comment>
<dbReference type="EMBL" id="JABCKI010000007">
    <property type="protein sequence ID" value="KAG5654486.1"/>
    <property type="molecule type" value="Genomic_DNA"/>
</dbReference>
<comment type="caution">
    <text evidence="5">The sequence shown here is derived from an EMBL/GenBank/DDBJ whole genome shotgun (WGS) entry which is preliminary data.</text>
</comment>
<dbReference type="SUPFAM" id="SSF50630">
    <property type="entry name" value="Acid proteases"/>
    <property type="match status" value="1"/>
</dbReference>
<evidence type="ECO:0000259" key="4">
    <source>
        <dbReference type="PROSITE" id="PS51767"/>
    </source>
</evidence>
<dbReference type="AlphaFoldDB" id="A0A9P7GQT1"/>
<dbReference type="Gene3D" id="2.40.70.10">
    <property type="entry name" value="Acid Proteases"/>
    <property type="match status" value="2"/>
</dbReference>
<evidence type="ECO:0000313" key="5">
    <source>
        <dbReference type="EMBL" id="KAG5654486.1"/>
    </source>
</evidence>
<dbReference type="InterPro" id="IPR034164">
    <property type="entry name" value="Pepsin-like_dom"/>
</dbReference>
<dbReference type="GO" id="GO:0006508">
    <property type="term" value="P:proteolysis"/>
    <property type="evidence" value="ECO:0007669"/>
    <property type="project" value="UniProtKB-KW"/>
</dbReference>
<name>A0A9P7GQT1_9AGAR</name>
<evidence type="ECO:0000256" key="3">
    <source>
        <dbReference type="RuleBase" id="RU000454"/>
    </source>
</evidence>
<organism evidence="5 6">
    <name type="scientific">Sphagnurus paluster</name>
    <dbReference type="NCBI Taxonomy" id="117069"/>
    <lineage>
        <taxon>Eukaryota</taxon>
        <taxon>Fungi</taxon>
        <taxon>Dikarya</taxon>
        <taxon>Basidiomycota</taxon>
        <taxon>Agaricomycotina</taxon>
        <taxon>Agaricomycetes</taxon>
        <taxon>Agaricomycetidae</taxon>
        <taxon>Agaricales</taxon>
        <taxon>Tricholomatineae</taxon>
        <taxon>Lyophyllaceae</taxon>
        <taxon>Sphagnurus</taxon>
    </lineage>
</organism>
<gene>
    <name evidence="5" type="ORF">H0H81_001985</name>
</gene>
<dbReference type="PROSITE" id="PS00141">
    <property type="entry name" value="ASP_PROTEASE"/>
    <property type="match status" value="1"/>
</dbReference>
<dbReference type="InterPro" id="IPR001969">
    <property type="entry name" value="Aspartic_peptidase_AS"/>
</dbReference>
<protein>
    <recommendedName>
        <fullName evidence="4">Peptidase A1 domain-containing protein</fullName>
    </recommendedName>
</protein>
<reference evidence="5" key="2">
    <citation type="submission" date="2021-10" db="EMBL/GenBank/DDBJ databases">
        <title>Phylogenomics reveals ancestral predisposition of the termite-cultivated fungus Termitomyces towards a domesticated lifestyle.</title>
        <authorList>
            <person name="Auxier B."/>
            <person name="Grum-Grzhimaylo A."/>
            <person name="Cardenas M.E."/>
            <person name="Lodge J.D."/>
            <person name="Laessoe T."/>
            <person name="Pedersen O."/>
            <person name="Smith M.E."/>
            <person name="Kuyper T.W."/>
            <person name="Franco-Molano E.A."/>
            <person name="Baroni T.J."/>
            <person name="Aanen D.K."/>
        </authorList>
    </citation>
    <scope>NUCLEOTIDE SEQUENCE</scope>
    <source>
        <strain evidence="5">D49</strain>
    </source>
</reference>
<keyword evidence="2 3" id="KW-0064">Aspartyl protease</keyword>
<dbReference type="OrthoDB" id="15189at2759"/>
<dbReference type="PANTHER" id="PTHR47966:SF57">
    <property type="entry name" value="PEPTIDASE A1 DOMAIN-CONTAINING PROTEIN"/>
    <property type="match status" value="1"/>
</dbReference>
<dbReference type="PRINTS" id="PR00792">
    <property type="entry name" value="PEPSIN"/>
</dbReference>
<proteinExistence type="inferred from homology"/>
<dbReference type="GO" id="GO:0004190">
    <property type="term" value="F:aspartic-type endopeptidase activity"/>
    <property type="evidence" value="ECO:0007669"/>
    <property type="project" value="UniProtKB-KW"/>
</dbReference>
<evidence type="ECO:0000313" key="6">
    <source>
        <dbReference type="Proteomes" id="UP000717328"/>
    </source>
</evidence>
<keyword evidence="6" id="KW-1185">Reference proteome</keyword>
<dbReference type="Pfam" id="PF00026">
    <property type="entry name" value="Asp"/>
    <property type="match status" value="1"/>
</dbReference>
<dbReference type="PANTHER" id="PTHR47966">
    <property type="entry name" value="BETA-SITE APP-CLEAVING ENZYME, ISOFORM A-RELATED"/>
    <property type="match status" value="1"/>
</dbReference>
<keyword evidence="3" id="KW-0645">Protease</keyword>
<dbReference type="InterPro" id="IPR001461">
    <property type="entry name" value="Aspartic_peptidase_A1"/>
</dbReference>
<reference evidence="5" key="1">
    <citation type="submission" date="2021-02" db="EMBL/GenBank/DDBJ databases">
        <authorList>
            <person name="Nieuwenhuis M."/>
            <person name="Van De Peppel L.J.J."/>
        </authorList>
    </citation>
    <scope>NUCLEOTIDE SEQUENCE</scope>
    <source>
        <strain evidence="5">D49</strain>
    </source>
</reference>
<evidence type="ECO:0000256" key="1">
    <source>
        <dbReference type="ARBA" id="ARBA00007447"/>
    </source>
</evidence>